<feature type="transmembrane region" description="Helical" evidence="2">
    <location>
        <begin position="118"/>
        <end position="136"/>
    </location>
</feature>
<accession>A0ABU4RLH7</accession>
<dbReference type="NCBIfam" id="TIGR00254">
    <property type="entry name" value="GGDEF"/>
    <property type="match status" value="1"/>
</dbReference>
<feature type="transmembrane region" description="Helical" evidence="2">
    <location>
        <begin position="148"/>
        <end position="170"/>
    </location>
</feature>
<evidence type="ECO:0000259" key="3">
    <source>
        <dbReference type="PROSITE" id="PS50887"/>
    </source>
</evidence>
<comment type="caution">
    <text evidence="4">The sequence shown here is derived from an EMBL/GenBank/DDBJ whole genome shotgun (WGS) entry which is preliminary data.</text>
</comment>
<feature type="domain" description="GGDEF" evidence="3">
    <location>
        <begin position="247"/>
        <end position="381"/>
    </location>
</feature>
<dbReference type="CDD" id="cd01949">
    <property type="entry name" value="GGDEF"/>
    <property type="match status" value="1"/>
</dbReference>
<evidence type="ECO:0000313" key="5">
    <source>
        <dbReference type="Proteomes" id="UP001274321"/>
    </source>
</evidence>
<feature type="transmembrane region" description="Helical" evidence="2">
    <location>
        <begin position="93"/>
        <end position="112"/>
    </location>
</feature>
<dbReference type="Proteomes" id="UP001274321">
    <property type="component" value="Unassembled WGS sequence"/>
</dbReference>
<organism evidence="4 5">
    <name type="scientific">Terrihabitans rhizophilus</name>
    <dbReference type="NCBI Taxonomy" id="3092662"/>
    <lineage>
        <taxon>Bacteria</taxon>
        <taxon>Pseudomonadati</taxon>
        <taxon>Pseudomonadota</taxon>
        <taxon>Alphaproteobacteria</taxon>
        <taxon>Hyphomicrobiales</taxon>
        <taxon>Terrihabitans</taxon>
    </lineage>
</organism>
<name>A0ABU4RLH7_9HYPH</name>
<dbReference type="EC" id="2.7.7.65" evidence="1"/>
<keyword evidence="2" id="KW-1133">Transmembrane helix</keyword>
<dbReference type="InterPro" id="IPR050469">
    <property type="entry name" value="Diguanylate_Cyclase"/>
</dbReference>
<dbReference type="PANTHER" id="PTHR45138">
    <property type="entry name" value="REGULATORY COMPONENTS OF SENSORY TRANSDUCTION SYSTEM"/>
    <property type="match status" value="1"/>
</dbReference>
<dbReference type="Gene3D" id="3.30.70.270">
    <property type="match status" value="1"/>
</dbReference>
<feature type="transmembrane region" description="Helical" evidence="2">
    <location>
        <begin position="6"/>
        <end position="24"/>
    </location>
</feature>
<sequence>MDFLTLYVVIFLNSIALCAIWAAIAVSYRDLRPARFWLASCVLSVISGVVLALQGNAGLAIPTLAANAFVLFGLFSVWMGVRVFHGQASGWRVAVLLTLLCVAAMAASFHPWWGRNPIYTAAQILPLGMAMAHLLAKGRRSVGSGMACAGILVAITVNSLTCLSNIALLAGYPVAQATVTQIASISLLGLVFSEVVCNFGLVMMTIDRLRSEIAHLATEDALTGLHNRRYLAGHLPTEVGRAARTGEPLCLMIIDLDRLKQINDSFGHAAGDASLRHIADLVKRQLRTDDVLIRLGGDEFCVVLAATTLRHAQDIADDVVRTVRATPLRWKSADVPVSVSIGLAVLDTSLAPDAVAFFENADAALYDAKRNGRGRYSVFAAPMALKSA</sequence>
<dbReference type="PANTHER" id="PTHR45138:SF24">
    <property type="entry name" value="DIGUANYLATE CYCLASE DGCC-RELATED"/>
    <property type="match status" value="1"/>
</dbReference>
<evidence type="ECO:0000256" key="1">
    <source>
        <dbReference type="ARBA" id="ARBA00012528"/>
    </source>
</evidence>
<keyword evidence="4" id="KW-0808">Transferase</keyword>
<dbReference type="GO" id="GO:0052621">
    <property type="term" value="F:diguanylate cyclase activity"/>
    <property type="evidence" value="ECO:0007669"/>
    <property type="project" value="UniProtKB-EC"/>
</dbReference>
<keyword evidence="5" id="KW-1185">Reference proteome</keyword>
<evidence type="ECO:0000313" key="4">
    <source>
        <dbReference type="EMBL" id="MDX6804595.1"/>
    </source>
</evidence>
<dbReference type="EMBL" id="JAXAFJ010000001">
    <property type="protein sequence ID" value="MDX6804595.1"/>
    <property type="molecule type" value="Genomic_DNA"/>
</dbReference>
<feature type="transmembrane region" description="Helical" evidence="2">
    <location>
        <begin position="59"/>
        <end position="81"/>
    </location>
</feature>
<keyword evidence="2" id="KW-0472">Membrane</keyword>
<keyword evidence="2" id="KW-0812">Transmembrane</keyword>
<dbReference type="SMART" id="SM00267">
    <property type="entry name" value="GGDEF"/>
    <property type="match status" value="1"/>
</dbReference>
<dbReference type="InterPro" id="IPR043128">
    <property type="entry name" value="Rev_trsase/Diguanyl_cyclase"/>
</dbReference>
<evidence type="ECO:0000256" key="2">
    <source>
        <dbReference type="SAM" id="Phobius"/>
    </source>
</evidence>
<dbReference type="PROSITE" id="PS50887">
    <property type="entry name" value="GGDEF"/>
    <property type="match status" value="1"/>
</dbReference>
<dbReference type="Pfam" id="PF00990">
    <property type="entry name" value="GGDEF"/>
    <property type="match status" value="1"/>
</dbReference>
<protein>
    <recommendedName>
        <fullName evidence="1">diguanylate cyclase</fullName>
        <ecNumber evidence="1">2.7.7.65</ecNumber>
    </recommendedName>
</protein>
<feature type="transmembrane region" description="Helical" evidence="2">
    <location>
        <begin position="182"/>
        <end position="206"/>
    </location>
</feature>
<reference evidence="4 5" key="1">
    <citation type="submission" date="2023-11" db="EMBL/GenBank/DDBJ databases">
        <authorList>
            <person name="Bao R."/>
        </authorList>
    </citation>
    <scope>NUCLEOTIDE SEQUENCE [LARGE SCALE GENOMIC DNA]</scope>
    <source>
        <strain evidence="4 5">PJ23</strain>
    </source>
</reference>
<proteinExistence type="predicted"/>
<dbReference type="InterPro" id="IPR029787">
    <property type="entry name" value="Nucleotide_cyclase"/>
</dbReference>
<keyword evidence="4" id="KW-0548">Nucleotidyltransferase</keyword>
<dbReference type="RefSeq" id="WP_319842720.1">
    <property type="nucleotide sequence ID" value="NZ_JAXAFJ010000001.1"/>
</dbReference>
<dbReference type="SUPFAM" id="SSF55073">
    <property type="entry name" value="Nucleotide cyclase"/>
    <property type="match status" value="1"/>
</dbReference>
<gene>
    <name evidence="4" type="ORF">SCD90_00840</name>
</gene>
<dbReference type="InterPro" id="IPR000160">
    <property type="entry name" value="GGDEF_dom"/>
</dbReference>
<feature type="transmembrane region" description="Helical" evidence="2">
    <location>
        <begin position="36"/>
        <end position="53"/>
    </location>
</feature>